<dbReference type="InterPro" id="IPR009727">
    <property type="entry name" value="NifT"/>
</dbReference>
<evidence type="ECO:0000313" key="2">
    <source>
        <dbReference type="Proteomes" id="UP000623795"/>
    </source>
</evidence>
<keyword evidence="2" id="KW-1185">Reference proteome</keyword>
<proteinExistence type="predicted"/>
<dbReference type="InterPro" id="IPR024044">
    <property type="entry name" value="NifT/FixU_barrel-like_dom_sf"/>
</dbReference>
<organism evidence="1 2">
    <name type="scientific">Aromatoleum toluvorans</name>
    <dbReference type="NCBI Taxonomy" id="92002"/>
    <lineage>
        <taxon>Bacteria</taxon>
        <taxon>Pseudomonadati</taxon>
        <taxon>Pseudomonadota</taxon>
        <taxon>Betaproteobacteria</taxon>
        <taxon>Rhodocyclales</taxon>
        <taxon>Rhodocyclaceae</taxon>
        <taxon>Aromatoleum</taxon>
    </lineage>
</organism>
<dbReference type="NCBIfam" id="TIGR02934">
    <property type="entry name" value="nifT_nitrog"/>
    <property type="match status" value="1"/>
</dbReference>
<name>A0ABX1Q0J2_9RHOO</name>
<dbReference type="EMBL" id="WTVN01000016">
    <property type="protein sequence ID" value="NMG44452.1"/>
    <property type="molecule type" value="Genomic_DNA"/>
</dbReference>
<protein>
    <submittedName>
        <fullName evidence="1">Nitrogen fixation protein NifT</fullName>
    </submittedName>
</protein>
<accession>A0ABX1Q0J2</accession>
<evidence type="ECO:0000313" key="1">
    <source>
        <dbReference type="EMBL" id="NMG44452.1"/>
    </source>
</evidence>
<comment type="caution">
    <text evidence="1">The sequence shown here is derived from an EMBL/GenBank/DDBJ whole genome shotgun (WGS) entry which is preliminary data.</text>
</comment>
<reference evidence="1 2" key="1">
    <citation type="submission" date="2019-12" db="EMBL/GenBank/DDBJ databases">
        <title>Comparative genomics gives insights into the taxonomy of the Azoarcus-Aromatoleum group and reveals separate origins of nif in the plant-associated Azoarcus and non-plant-associated Aromatoleum sub-groups.</title>
        <authorList>
            <person name="Lafos M."/>
            <person name="Maluk M."/>
            <person name="Batista M."/>
            <person name="Junghare M."/>
            <person name="Carmona M."/>
            <person name="Faoro H."/>
            <person name="Cruz L.M."/>
            <person name="Battistoni F."/>
            <person name="De Souza E."/>
            <person name="Pedrosa F."/>
            <person name="Chen W.-M."/>
            <person name="Poole P.S."/>
            <person name="Dixon R.A."/>
            <person name="James E.K."/>
        </authorList>
    </citation>
    <scope>NUCLEOTIDE SEQUENCE [LARGE SCALE GENOMIC DNA]</scope>
    <source>
        <strain evidence="1 2">Td21</strain>
    </source>
</reference>
<dbReference type="RefSeq" id="WP_121428195.1">
    <property type="nucleotide sequence ID" value="NZ_WTVN01000016.1"/>
</dbReference>
<dbReference type="SUPFAM" id="SSF159203">
    <property type="entry name" value="NifT/FixU-like"/>
    <property type="match status" value="1"/>
</dbReference>
<sequence>MKVTVRKEAGGGYSIYVPKKDLEARIVELADDRLWGSTATLDNGWQLELPDLPFDTRLPVTVEARRLAGD</sequence>
<gene>
    <name evidence="1" type="primary">nifT</name>
    <name evidence="1" type="ORF">GPA22_12005</name>
</gene>
<dbReference type="Proteomes" id="UP000623795">
    <property type="component" value="Unassembled WGS sequence"/>
</dbReference>
<dbReference type="Pfam" id="PF06988">
    <property type="entry name" value="NifT"/>
    <property type="match status" value="1"/>
</dbReference>
<dbReference type="Gene3D" id="2.40.50.240">
    <property type="entry name" value="NifT/FixU-like"/>
    <property type="match status" value="1"/>
</dbReference>